<comment type="caution">
    <text evidence="2">The sequence shown here is derived from an EMBL/GenBank/DDBJ whole genome shotgun (WGS) entry which is preliminary data.</text>
</comment>
<keyword evidence="1" id="KW-0732">Signal</keyword>
<feature type="signal peptide" evidence="1">
    <location>
        <begin position="1"/>
        <end position="17"/>
    </location>
</feature>
<evidence type="ECO:0000313" key="3">
    <source>
        <dbReference type="Proteomes" id="UP000289437"/>
    </source>
</evidence>
<protein>
    <submittedName>
        <fullName evidence="2">Uncharacterized protein</fullName>
    </submittedName>
</protein>
<accession>A0A4Q0SZB9</accession>
<reference evidence="2 3" key="1">
    <citation type="submission" date="2018-11" db="EMBL/GenBank/DDBJ databases">
        <authorList>
            <person name="Mardanov A.V."/>
            <person name="Ravin N.V."/>
            <person name="Dedysh S.N."/>
        </authorList>
    </citation>
    <scope>NUCLEOTIDE SEQUENCE [LARGE SCALE GENOMIC DNA]</scope>
    <source>
        <strain evidence="2 3">AF10</strain>
    </source>
</reference>
<proteinExistence type="predicted"/>
<evidence type="ECO:0000256" key="1">
    <source>
        <dbReference type="SAM" id="SignalP"/>
    </source>
</evidence>
<keyword evidence="3" id="KW-1185">Reference proteome</keyword>
<reference evidence="3" key="2">
    <citation type="submission" date="2019-02" db="EMBL/GenBank/DDBJ databases">
        <title>Granulicella sibirica sp. nov., a psychrotolerant acidobacterium isolated from an organic soil layer in forested tundra, West Siberia.</title>
        <authorList>
            <person name="Oshkin I.Y."/>
            <person name="Kulichevskaya I.S."/>
            <person name="Rijpstra W.I.C."/>
            <person name="Sinninghe Damste J.S."/>
            <person name="Rakitin A.L."/>
            <person name="Ravin N.V."/>
            <person name="Dedysh S.N."/>
        </authorList>
    </citation>
    <scope>NUCLEOTIDE SEQUENCE [LARGE SCALE GENOMIC DNA]</scope>
    <source>
        <strain evidence="3">AF10</strain>
    </source>
</reference>
<feature type="chain" id="PRO_5020662539" evidence="1">
    <location>
        <begin position="18"/>
        <end position="133"/>
    </location>
</feature>
<organism evidence="2 3">
    <name type="scientific">Granulicella sibirica</name>
    <dbReference type="NCBI Taxonomy" id="2479048"/>
    <lineage>
        <taxon>Bacteria</taxon>
        <taxon>Pseudomonadati</taxon>
        <taxon>Acidobacteriota</taxon>
        <taxon>Terriglobia</taxon>
        <taxon>Terriglobales</taxon>
        <taxon>Acidobacteriaceae</taxon>
        <taxon>Granulicella</taxon>
    </lineage>
</organism>
<name>A0A4Q0SZB9_9BACT</name>
<gene>
    <name evidence="2" type="ORF">GRAN_4082</name>
</gene>
<dbReference type="AlphaFoldDB" id="A0A4Q0SZB9"/>
<dbReference type="EMBL" id="RDSM01000003">
    <property type="protein sequence ID" value="RXH54978.1"/>
    <property type="molecule type" value="Genomic_DNA"/>
</dbReference>
<evidence type="ECO:0000313" key="2">
    <source>
        <dbReference type="EMBL" id="RXH54978.1"/>
    </source>
</evidence>
<sequence length="133" mass="14258">MSLHPIHTLLFSASLLAQTPAPTKPALSTESPVGHWVAEHTSKQELGLWWDFRADGTVTATVGGIVNGTYKLDGKQLSISSPDTVQTSATFDVRFADGKLFSTAHAEGHPPTMEFSRVGPLRRLVHPSSGPGR</sequence>
<dbReference type="Proteomes" id="UP000289437">
    <property type="component" value="Unassembled WGS sequence"/>
</dbReference>